<organism evidence="1 2">
    <name type="scientific">Mucilaginibacter terrae</name>
    <dbReference type="NCBI Taxonomy" id="1955052"/>
    <lineage>
        <taxon>Bacteria</taxon>
        <taxon>Pseudomonadati</taxon>
        <taxon>Bacteroidota</taxon>
        <taxon>Sphingobacteriia</taxon>
        <taxon>Sphingobacteriales</taxon>
        <taxon>Sphingobacteriaceae</taxon>
        <taxon>Mucilaginibacter</taxon>
    </lineage>
</organism>
<dbReference type="EMBL" id="JAVLVU010000001">
    <property type="protein sequence ID" value="MDT3404913.1"/>
    <property type="molecule type" value="Genomic_DNA"/>
</dbReference>
<keyword evidence="1" id="KW-0396">Initiation factor</keyword>
<comment type="caution">
    <text evidence="1">The sequence shown here is derived from an EMBL/GenBank/DDBJ whole genome shotgun (WGS) entry which is preliminary data.</text>
</comment>
<dbReference type="RefSeq" id="WP_311952789.1">
    <property type="nucleotide sequence ID" value="NZ_JAVLVU010000001.1"/>
</dbReference>
<accession>A0ABU3GYR4</accession>
<keyword evidence="2" id="KW-1185">Reference proteome</keyword>
<gene>
    <name evidence="1" type="ORF">QE417_003985</name>
</gene>
<proteinExistence type="predicted"/>
<name>A0ABU3GYR4_9SPHI</name>
<dbReference type="GO" id="GO:0003743">
    <property type="term" value="F:translation initiation factor activity"/>
    <property type="evidence" value="ECO:0007669"/>
    <property type="project" value="UniProtKB-KW"/>
</dbReference>
<keyword evidence="1" id="KW-0648">Protein biosynthesis</keyword>
<protein>
    <submittedName>
        <fullName evidence="1">Translation initiation factor 6 (eIF-6)</fullName>
    </submittedName>
</protein>
<reference evidence="2" key="1">
    <citation type="submission" date="2023-07" db="EMBL/GenBank/DDBJ databases">
        <title>Functional and genomic diversity of the sorghum phyllosphere microbiome.</title>
        <authorList>
            <person name="Shade A."/>
        </authorList>
    </citation>
    <scope>NUCLEOTIDE SEQUENCE [LARGE SCALE GENOMIC DNA]</scope>
    <source>
        <strain evidence="2">SORGH_AS_0422</strain>
    </source>
</reference>
<evidence type="ECO:0000313" key="1">
    <source>
        <dbReference type="EMBL" id="MDT3404913.1"/>
    </source>
</evidence>
<dbReference type="Proteomes" id="UP001258315">
    <property type="component" value="Unassembled WGS sequence"/>
</dbReference>
<sequence length="70" mass="7360">MRANTIVDILVGSNLTEPIVIPGVNVRLWCHKQTFLQEVVNCKVLVGCTNDGVAVTRSGSSANVSTSGCS</sequence>
<evidence type="ECO:0000313" key="2">
    <source>
        <dbReference type="Proteomes" id="UP001258315"/>
    </source>
</evidence>